<organism evidence="2 3">
    <name type="scientific">Photobacterium kishitanii</name>
    <dbReference type="NCBI Taxonomy" id="318456"/>
    <lineage>
        <taxon>Bacteria</taxon>
        <taxon>Pseudomonadati</taxon>
        <taxon>Pseudomonadota</taxon>
        <taxon>Gammaproteobacteria</taxon>
        <taxon>Vibrionales</taxon>
        <taxon>Vibrionaceae</taxon>
        <taxon>Photobacterium</taxon>
    </lineage>
</organism>
<dbReference type="EMBL" id="PYNF01000059">
    <property type="protein sequence ID" value="PSU87998.1"/>
    <property type="molecule type" value="Genomic_DNA"/>
</dbReference>
<protein>
    <recommendedName>
        <fullName evidence="4">Oligosaccharide repeat unit polymerase</fullName>
    </recommendedName>
</protein>
<dbReference type="NCBIfam" id="TIGR04370">
    <property type="entry name" value="glyco_rpt_poly"/>
    <property type="match status" value="1"/>
</dbReference>
<feature type="transmembrane region" description="Helical" evidence="1">
    <location>
        <begin position="77"/>
        <end position="101"/>
    </location>
</feature>
<feature type="transmembrane region" description="Helical" evidence="1">
    <location>
        <begin position="131"/>
        <end position="150"/>
    </location>
</feature>
<dbReference type="Proteomes" id="UP000241426">
    <property type="component" value="Unassembled WGS sequence"/>
</dbReference>
<keyword evidence="1" id="KW-0472">Membrane</keyword>
<dbReference type="RefSeq" id="WP_107290238.1">
    <property type="nucleotide sequence ID" value="NZ_PYNF01000059.1"/>
</dbReference>
<comment type="caution">
    <text evidence="2">The sequence shown here is derived from an EMBL/GenBank/DDBJ whole genome shotgun (WGS) entry which is preliminary data.</text>
</comment>
<feature type="transmembrane region" description="Helical" evidence="1">
    <location>
        <begin position="348"/>
        <end position="364"/>
    </location>
</feature>
<feature type="transmembrane region" description="Helical" evidence="1">
    <location>
        <begin position="157"/>
        <end position="172"/>
    </location>
</feature>
<evidence type="ECO:0000256" key="1">
    <source>
        <dbReference type="SAM" id="Phobius"/>
    </source>
</evidence>
<feature type="transmembrane region" description="Helical" evidence="1">
    <location>
        <begin position="178"/>
        <end position="195"/>
    </location>
</feature>
<dbReference type="Pfam" id="PF01901">
    <property type="entry name" value="O_anti_polymase"/>
    <property type="match status" value="1"/>
</dbReference>
<reference evidence="2 3" key="1">
    <citation type="submission" date="2018-01" db="EMBL/GenBank/DDBJ databases">
        <title>Whole genome sequencing of Histamine producing bacteria.</title>
        <authorList>
            <person name="Butler K."/>
        </authorList>
    </citation>
    <scope>NUCLEOTIDE SEQUENCE [LARGE SCALE GENOMIC DNA]</scope>
    <source>
        <strain evidence="2 3">FS-7.2</strain>
    </source>
</reference>
<feature type="transmembrane region" description="Helical" evidence="1">
    <location>
        <begin position="207"/>
        <end position="226"/>
    </location>
</feature>
<feature type="transmembrane region" description="Helical" evidence="1">
    <location>
        <begin position="44"/>
        <end position="65"/>
    </location>
</feature>
<evidence type="ECO:0008006" key="4">
    <source>
        <dbReference type="Google" id="ProtNLM"/>
    </source>
</evidence>
<feature type="transmembrane region" description="Helical" evidence="1">
    <location>
        <begin position="308"/>
        <end position="336"/>
    </location>
</feature>
<dbReference type="AlphaFoldDB" id="A0A2T3KA39"/>
<gene>
    <name evidence="2" type="ORF">C9J27_25820</name>
</gene>
<evidence type="ECO:0000313" key="2">
    <source>
        <dbReference type="EMBL" id="PSU87998.1"/>
    </source>
</evidence>
<keyword evidence="1" id="KW-0812">Transmembrane</keyword>
<accession>A0A2T3KA39</accession>
<evidence type="ECO:0000313" key="3">
    <source>
        <dbReference type="Proteomes" id="UP000241426"/>
    </source>
</evidence>
<sequence>MNKIILIVHPVILFLLGWLISISPIAFGSESFKYYNFVVNYNVIPIYLLGLIGFCIGVYLISYLFSNFREPEKIEFYNYKNIVVFIAVFSFIVFLSIIHVYGGIPIFNVLSGDKNISYINDIQAATGGGRFGLFLLLVFSLIILLPGLFVNKKNNPIVFFVILFLCILYVIYSGKRQMLFVLFTYTFTYLIIFYYRTKNSYAMMTIFKIGCVFGCIIVFWFVYVGLVRTNTTMTISTVFQPIVQYASLPFMNLTNIFDFAKFNFDSNSFHSLFSFVLSDTPYIIRHVILNDSFSVNMPLIEPTAPSTVFGMVFWLFGFSGVFCFLFLVGMLVSFIYQKALVSRNSSYISMYSLCAWPLLSIHTYNHFISFMFFILPLLMIICGRFVFLNLKLKVDV</sequence>
<keyword evidence="1" id="KW-1133">Transmembrane helix</keyword>
<proteinExistence type="predicted"/>
<name>A0A2T3KA39_9GAMM</name>
<feature type="transmembrane region" description="Helical" evidence="1">
    <location>
        <begin position="370"/>
        <end position="390"/>
    </location>
</feature>
<dbReference type="InterPro" id="IPR002760">
    <property type="entry name" value="O_anti_polymase"/>
</dbReference>